<evidence type="ECO:0000313" key="3">
    <source>
        <dbReference type="EMBL" id="MEW9919910.1"/>
    </source>
</evidence>
<dbReference type="InterPro" id="IPR036890">
    <property type="entry name" value="HATPase_C_sf"/>
</dbReference>
<evidence type="ECO:0000256" key="1">
    <source>
        <dbReference type="ARBA" id="ARBA00022527"/>
    </source>
</evidence>
<gene>
    <name evidence="3" type="ORF">AB2B41_09860</name>
</gene>
<name>A0ABV3RLS4_9RHOB</name>
<dbReference type="Gene3D" id="3.30.565.10">
    <property type="entry name" value="Histidine kinase-like ATPase, C-terminal domain"/>
    <property type="match status" value="1"/>
</dbReference>
<keyword evidence="4" id="KW-1185">Reference proteome</keyword>
<keyword evidence="1" id="KW-0418">Kinase</keyword>
<dbReference type="EMBL" id="JBFNXX010000006">
    <property type="protein sequence ID" value="MEW9919910.1"/>
    <property type="molecule type" value="Genomic_DNA"/>
</dbReference>
<feature type="domain" description="Histidine kinase/HSP90-like ATPase" evidence="2">
    <location>
        <begin position="8"/>
        <end position="130"/>
    </location>
</feature>
<evidence type="ECO:0000259" key="2">
    <source>
        <dbReference type="Pfam" id="PF13581"/>
    </source>
</evidence>
<dbReference type="SUPFAM" id="SSF55874">
    <property type="entry name" value="ATPase domain of HSP90 chaperone/DNA topoisomerase II/histidine kinase"/>
    <property type="match status" value="1"/>
</dbReference>
<evidence type="ECO:0000313" key="4">
    <source>
        <dbReference type="Proteomes" id="UP001556098"/>
    </source>
</evidence>
<keyword evidence="1" id="KW-0808">Transferase</keyword>
<keyword evidence="3" id="KW-0067">ATP-binding</keyword>
<comment type="caution">
    <text evidence="3">The sequence shown here is derived from an EMBL/GenBank/DDBJ whole genome shotgun (WGS) entry which is preliminary data.</text>
</comment>
<keyword evidence="3" id="KW-0547">Nucleotide-binding</keyword>
<dbReference type="InterPro" id="IPR003594">
    <property type="entry name" value="HATPase_dom"/>
</dbReference>
<proteinExistence type="predicted"/>
<protein>
    <submittedName>
        <fullName evidence="3">ATP-binding protein</fullName>
    </submittedName>
</protein>
<dbReference type="PANTHER" id="PTHR35526">
    <property type="entry name" value="ANTI-SIGMA-F FACTOR RSBW-RELATED"/>
    <property type="match status" value="1"/>
</dbReference>
<dbReference type="Proteomes" id="UP001556098">
    <property type="component" value="Unassembled WGS sequence"/>
</dbReference>
<organism evidence="3 4">
    <name type="scientific">Sulfitobacter sediminis</name>
    <dbReference type="NCBI Taxonomy" id="3234186"/>
    <lineage>
        <taxon>Bacteria</taxon>
        <taxon>Pseudomonadati</taxon>
        <taxon>Pseudomonadota</taxon>
        <taxon>Alphaproteobacteria</taxon>
        <taxon>Rhodobacterales</taxon>
        <taxon>Roseobacteraceae</taxon>
        <taxon>Sulfitobacter</taxon>
    </lineage>
</organism>
<dbReference type="GO" id="GO:0005524">
    <property type="term" value="F:ATP binding"/>
    <property type="evidence" value="ECO:0007669"/>
    <property type="project" value="UniProtKB-KW"/>
</dbReference>
<accession>A0ABV3RLS4</accession>
<dbReference type="Pfam" id="PF13581">
    <property type="entry name" value="HATPase_c_2"/>
    <property type="match status" value="1"/>
</dbReference>
<dbReference type="InterPro" id="IPR050267">
    <property type="entry name" value="Anti-sigma-factor_SerPK"/>
</dbReference>
<reference evidence="3 4" key="1">
    <citation type="submission" date="2024-07" db="EMBL/GenBank/DDBJ databases">
        <title>Marimonas sp.nov., isolated from tidal-flat sediment.</title>
        <authorList>
            <person name="Jayan J.N."/>
            <person name="Lee S.S."/>
        </authorList>
    </citation>
    <scope>NUCLEOTIDE SEQUENCE [LARGE SCALE GENOMIC DNA]</scope>
    <source>
        <strain evidence="3 4">MJW-29</strain>
    </source>
</reference>
<dbReference type="CDD" id="cd16936">
    <property type="entry name" value="HATPase_RsbW-like"/>
    <property type="match status" value="1"/>
</dbReference>
<sequence length="144" mass="15355">MDAGSKGVRGALETLCETLRTFEIDEEATGTVGLVVAEVLNNIVEHAYGALATIAPVDITGRLTANGLCLRITDRGRPMPGGKLPPGCIPALDVEVPNLPEGGFGWFLIRDLARDLVYQRVGEENRLSLCITLGSPSARQKIRG</sequence>
<dbReference type="RefSeq" id="WP_367877612.1">
    <property type="nucleotide sequence ID" value="NZ_JBFNXX010000006.1"/>
</dbReference>
<dbReference type="PANTHER" id="PTHR35526:SF6">
    <property type="entry name" value="SLR1861 PROTEIN"/>
    <property type="match status" value="1"/>
</dbReference>
<keyword evidence="1" id="KW-0723">Serine/threonine-protein kinase</keyword>